<dbReference type="InterPro" id="IPR036291">
    <property type="entry name" value="NAD(P)-bd_dom_sf"/>
</dbReference>
<gene>
    <name evidence="3" type="ORF">K432DRAFT_433854</name>
</gene>
<dbReference type="PANTHER" id="PTHR10366:SF564">
    <property type="entry name" value="STEROL-4-ALPHA-CARBOXYLATE 3-DEHYDROGENASE, DECARBOXYLATING"/>
    <property type="match status" value="1"/>
</dbReference>
<evidence type="ECO:0000256" key="1">
    <source>
        <dbReference type="ARBA" id="ARBA00023002"/>
    </source>
</evidence>
<dbReference type="InterPro" id="IPR050425">
    <property type="entry name" value="NAD(P)_dehydrat-like"/>
</dbReference>
<organism evidence="3 4">
    <name type="scientific">Lepidopterella palustris CBS 459.81</name>
    <dbReference type="NCBI Taxonomy" id="1314670"/>
    <lineage>
        <taxon>Eukaryota</taxon>
        <taxon>Fungi</taxon>
        <taxon>Dikarya</taxon>
        <taxon>Ascomycota</taxon>
        <taxon>Pezizomycotina</taxon>
        <taxon>Dothideomycetes</taxon>
        <taxon>Pleosporomycetidae</taxon>
        <taxon>Mytilinidiales</taxon>
        <taxon>Argynnaceae</taxon>
        <taxon>Lepidopterella</taxon>
    </lineage>
</organism>
<evidence type="ECO:0000256" key="2">
    <source>
        <dbReference type="ARBA" id="ARBA00023445"/>
    </source>
</evidence>
<dbReference type="Gene3D" id="3.40.50.720">
    <property type="entry name" value="NAD(P)-binding Rossmann-like Domain"/>
    <property type="match status" value="1"/>
</dbReference>
<proteinExistence type="inferred from homology"/>
<comment type="similarity">
    <text evidence="2">Belongs to the NAD(P)-dependent epimerase/dehydratase family. Dihydroflavonol-4-reductase subfamily.</text>
</comment>
<keyword evidence="1" id="KW-0560">Oxidoreductase</keyword>
<dbReference type="OrthoDB" id="2735536at2759"/>
<sequence length="252" mass="27503">MVWSTACLAVPITGAAGHLGFRTLIMSHQAGYRVRAAVRSQAKADTLLAIHVLKSLNLSSQLSFIVVPNLTIMRVYYEAVKGARYVLHIASPIAHRTLTHQKTQGTVGILESAYPKNSISRIVMITSIAAILEISNFNSFFDIVHIDPSIIIGRNDLIAKGKDVVSGTIAVVLKPKILAESYLISYNPEGVFGGTVWQDATYIVAIAFPDAAPTLPLKFNSRGTEVFGFKHQNYEEQVESVVGHCLHFVAKE</sequence>
<keyword evidence="4" id="KW-1185">Reference proteome</keyword>
<dbReference type="AlphaFoldDB" id="A0A8E2EDM8"/>
<evidence type="ECO:0000313" key="4">
    <source>
        <dbReference type="Proteomes" id="UP000250266"/>
    </source>
</evidence>
<dbReference type="EMBL" id="KV744906">
    <property type="protein sequence ID" value="OCK81864.1"/>
    <property type="molecule type" value="Genomic_DNA"/>
</dbReference>
<dbReference type="GO" id="GO:0016616">
    <property type="term" value="F:oxidoreductase activity, acting on the CH-OH group of donors, NAD or NADP as acceptor"/>
    <property type="evidence" value="ECO:0007669"/>
    <property type="project" value="TreeGrafter"/>
</dbReference>
<evidence type="ECO:0000313" key="3">
    <source>
        <dbReference type="EMBL" id="OCK81864.1"/>
    </source>
</evidence>
<reference evidence="3 4" key="1">
    <citation type="journal article" date="2016" name="Nat. Commun.">
        <title>Ectomycorrhizal ecology is imprinted in the genome of the dominant symbiotic fungus Cenococcum geophilum.</title>
        <authorList>
            <consortium name="DOE Joint Genome Institute"/>
            <person name="Peter M."/>
            <person name="Kohler A."/>
            <person name="Ohm R.A."/>
            <person name="Kuo A."/>
            <person name="Krutzmann J."/>
            <person name="Morin E."/>
            <person name="Arend M."/>
            <person name="Barry K.W."/>
            <person name="Binder M."/>
            <person name="Choi C."/>
            <person name="Clum A."/>
            <person name="Copeland A."/>
            <person name="Grisel N."/>
            <person name="Haridas S."/>
            <person name="Kipfer T."/>
            <person name="LaButti K."/>
            <person name="Lindquist E."/>
            <person name="Lipzen A."/>
            <person name="Maire R."/>
            <person name="Meier B."/>
            <person name="Mihaltcheva S."/>
            <person name="Molinier V."/>
            <person name="Murat C."/>
            <person name="Poggeler S."/>
            <person name="Quandt C.A."/>
            <person name="Sperisen C."/>
            <person name="Tritt A."/>
            <person name="Tisserant E."/>
            <person name="Crous P.W."/>
            <person name="Henrissat B."/>
            <person name="Nehls U."/>
            <person name="Egli S."/>
            <person name="Spatafora J.W."/>
            <person name="Grigoriev I.V."/>
            <person name="Martin F.M."/>
        </authorList>
    </citation>
    <scope>NUCLEOTIDE SEQUENCE [LARGE SCALE GENOMIC DNA]</scope>
    <source>
        <strain evidence="3 4">CBS 459.81</strain>
    </source>
</reference>
<dbReference type="SUPFAM" id="SSF51735">
    <property type="entry name" value="NAD(P)-binding Rossmann-fold domains"/>
    <property type="match status" value="1"/>
</dbReference>
<dbReference type="Proteomes" id="UP000250266">
    <property type="component" value="Unassembled WGS sequence"/>
</dbReference>
<protein>
    <recommendedName>
        <fullName evidence="5">NAD(P)-binding domain-containing protein</fullName>
    </recommendedName>
</protein>
<dbReference type="PANTHER" id="PTHR10366">
    <property type="entry name" value="NAD DEPENDENT EPIMERASE/DEHYDRATASE"/>
    <property type="match status" value="1"/>
</dbReference>
<accession>A0A8E2EDM8</accession>
<evidence type="ECO:0008006" key="5">
    <source>
        <dbReference type="Google" id="ProtNLM"/>
    </source>
</evidence>
<name>A0A8E2EDM8_9PEZI</name>